<evidence type="ECO:0000313" key="1">
    <source>
        <dbReference type="EMBL" id="KAJ5454758.1"/>
    </source>
</evidence>
<gene>
    <name evidence="1" type="ORF">N7458_005714</name>
</gene>
<evidence type="ECO:0000313" key="2">
    <source>
        <dbReference type="Proteomes" id="UP001213681"/>
    </source>
</evidence>
<proteinExistence type="predicted"/>
<sequence>MYQRNTPTAAQRALAIPEIVAEIFTYLIIEPEPVDGEQQAICVQELLCSCSGVNSLWCAETMRHLWQHPTKGKLVSLDERLGRVHPARRQFYASFVQSAKIVSTHPADFPRQTAIMRDLTFPKLNSLVLCIDASRERILLPWPNAPNVEKLFIQNVSRVYPGGRLSSYGLMGKTLRRRTLTNLPVHIKKRYPTVKRIGRSIDSITTRKMTARILKMLPRTEFQVKDLMSFRARTLWY</sequence>
<keyword evidence="2" id="KW-1185">Reference proteome</keyword>
<dbReference type="EMBL" id="JAPVEA010000005">
    <property type="protein sequence ID" value="KAJ5454758.1"/>
    <property type="molecule type" value="Genomic_DNA"/>
</dbReference>
<dbReference type="GeneID" id="81599339"/>
<reference evidence="1" key="2">
    <citation type="journal article" date="2023" name="IMA Fungus">
        <title>Comparative genomic study of the Penicillium genus elucidates a diverse pangenome and 15 lateral gene transfer events.</title>
        <authorList>
            <person name="Petersen C."/>
            <person name="Sorensen T."/>
            <person name="Nielsen M.R."/>
            <person name="Sondergaard T.E."/>
            <person name="Sorensen J.L."/>
            <person name="Fitzpatrick D.A."/>
            <person name="Frisvad J.C."/>
            <person name="Nielsen K.L."/>
        </authorList>
    </citation>
    <scope>NUCLEOTIDE SEQUENCE</scope>
    <source>
        <strain evidence="1">IBT 16125</strain>
    </source>
</reference>
<comment type="caution">
    <text evidence="1">The sequence shown here is derived from an EMBL/GenBank/DDBJ whole genome shotgun (WGS) entry which is preliminary data.</text>
</comment>
<dbReference type="AlphaFoldDB" id="A0AAD6C8Q7"/>
<reference evidence="1" key="1">
    <citation type="submission" date="2022-12" db="EMBL/GenBank/DDBJ databases">
        <authorList>
            <person name="Petersen C."/>
        </authorList>
    </citation>
    <scope>NUCLEOTIDE SEQUENCE</scope>
    <source>
        <strain evidence="1">IBT 16125</strain>
    </source>
</reference>
<dbReference type="Proteomes" id="UP001213681">
    <property type="component" value="Unassembled WGS sequence"/>
</dbReference>
<organism evidence="1 2">
    <name type="scientific">Penicillium daleae</name>
    <dbReference type="NCBI Taxonomy" id="63821"/>
    <lineage>
        <taxon>Eukaryota</taxon>
        <taxon>Fungi</taxon>
        <taxon>Dikarya</taxon>
        <taxon>Ascomycota</taxon>
        <taxon>Pezizomycotina</taxon>
        <taxon>Eurotiomycetes</taxon>
        <taxon>Eurotiomycetidae</taxon>
        <taxon>Eurotiales</taxon>
        <taxon>Aspergillaceae</taxon>
        <taxon>Penicillium</taxon>
    </lineage>
</organism>
<accession>A0AAD6C8Q7</accession>
<dbReference type="RefSeq" id="XP_056767714.1">
    <property type="nucleotide sequence ID" value="XM_056909096.1"/>
</dbReference>
<protein>
    <submittedName>
        <fullName evidence="1">Uncharacterized protein</fullName>
    </submittedName>
</protein>
<name>A0AAD6C8Q7_9EURO</name>